<keyword evidence="2" id="KW-0378">Hydrolase</keyword>
<reference evidence="3 4" key="1">
    <citation type="journal article" date="2018" name="Genome Announc.">
        <title>Genome Sequence of Geothermobacter sp. HR-1 Iron Reducer from the Loihi Seamount.</title>
        <authorList>
            <person name="Smith H."/>
            <person name="Abuyen K."/>
            <person name="Tremblay J."/>
            <person name="Savalia P."/>
            <person name="Perez-Rodriguez I."/>
            <person name="Emerson D."/>
            <person name="Tully B."/>
            <person name="Amend J."/>
        </authorList>
    </citation>
    <scope>NUCLEOTIDE SEQUENCE [LARGE SCALE GENOMIC DNA]</scope>
    <source>
        <strain evidence="3 4">HR-1</strain>
    </source>
</reference>
<comment type="similarity">
    <text evidence="1">Belongs to the 4-hydroxybenzoyl-CoA thioesterase family.</text>
</comment>
<evidence type="ECO:0000256" key="1">
    <source>
        <dbReference type="ARBA" id="ARBA00005953"/>
    </source>
</evidence>
<gene>
    <name evidence="3" type="ORF">C2E25_11795</name>
</gene>
<dbReference type="Pfam" id="PF13279">
    <property type="entry name" value="4HBT_2"/>
    <property type="match status" value="1"/>
</dbReference>
<dbReference type="GO" id="GO:0047617">
    <property type="term" value="F:fatty acyl-CoA hydrolase activity"/>
    <property type="evidence" value="ECO:0007669"/>
    <property type="project" value="TreeGrafter"/>
</dbReference>
<dbReference type="OrthoDB" id="9799036at2"/>
<evidence type="ECO:0000313" key="3">
    <source>
        <dbReference type="EMBL" id="PNU19614.1"/>
    </source>
</evidence>
<dbReference type="RefSeq" id="WP_103115936.1">
    <property type="nucleotide sequence ID" value="NZ_PPFX01000027.1"/>
</dbReference>
<dbReference type="Proteomes" id="UP000236340">
    <property type="component" value="Unassembled WGS sequence"/>
</dbReference>
<dbReference type="PANTHER" id="PTHR31793">
    <property type="entry name" value="4-HYDROXYBENZOYL-COA THIOESTERASE FAMILY MEMBER"/>
    <property type="match status" value="1"/>
</dbReference>
<dbReference type="InterPro" id="IPR029069">
    <property type="entry name" value="HotDog_dom_sf"/>
</dbReference>
<dbReference type="Gene3D" id="3.10.129.10">
    <property type="entry name" value="Hotdog Thioesterase"/>
    <property type="match status" value="1"/>
</dbReference>
<protein>
    <submittedName>
        <fullName evidence="3">Acyl-CoA thioesterase</fullName>
    </submittedName>
</protein>
<evidence type="ECO:0000313" key="4">
    <source>
        <dbReference type="Proteomes" id="UP000236340"/>
    </source>
</evidence>
<sequence length="138" mass="15877">MSTLQTEIEIRFSDLDAYGHVNNATFFTYLETARVKLFQERFAELMQRGILFLVVEASCRYQQPIGLNDRLLIDVRTEKIGRSSFTLGYRMHNGADTTFAQAQTVMVCFDQNRQKPTELPEDFRQNLNSATESSPVPE</sequence>
<dbReference type="InterPro" id="IPR006684">
    <property type="entry name" value="YbgC/YbaW"/>
</dbReference>
<evidence type="ECO:0000256" key="2">
    <source>
        <dbReference type="ARBA" id="ARBA00022801"/>
    </source>
</evidence>
<dbReference type="CDD" id="cd00586">
    <property type="entry name" value="4HBT"/>
    <property type="match status" value="1"/>
</dbReference>
<dbReference type="NCBIfam" id="TIGR00051">
    <property type="entry name" value="YbgC/FadM family acyl-CoA thioesterase"/>
    <property type="match status" value="1"/>
</dbReference>
<name>A0A2K2H8H4_9BACT</name>
<proteinExistence type="inferred from homology"/>
<comment type="caution">
    <text evidence="3">The sequence shown here is derived from an EMBL/GenBank/DDBJ whole genome shotgun (WGS) entry which is preliminary data.</text>
</comment>
<organism evidence="3 4">
    <name type="scientific">Geothermobacter hydrogeniphilus</name>
    <dbReference type="NCBI Taxonomy" id="1969733"/>
    <lineage>
        <taxon>Bacteria</taxon>
        <taxon>Pseudomonadati</taxon>
        <taxon>Thermodesulfobacteriota</taxon>
        <taxon>Desulfuromonadia</taxon>
        <taxon>Desulfuromonadales</taxon>
        <taxon>Geothermobacteraceae</taxon>
        <taxon>Geothermobacter</taxon>
    </lineage>
</organism>
<dbReference type="SUPFAM" id="SSF54637">
    <property type="entry name" value="Thioesterase/thiol ester dehydrase-isomerase"/>
    <property type="match status" value="1"/>
</dbReference>
<dbReference type="InterPro" id="IPR050563">
    <property type="entry name" value="4-hydroxybenzoyl-CoA_TE"/>
</dbReference>
<dbReference type="PANTHER" id="PTHR31793:SF24">
    <property type="entry name" value="LONG-CHAIN ACYL-COA THIOESTERASE FADM"/>
    <property type="match status" value="1"/>
</dbReference>
<accession>A0A2K2H8H4</accession>
<dbReference type="EMBL" id="PPFX01000027">
    <property type="protein sequence ID" value="PNU19614.1"/>
    <property type="molecule type" value="Genomic_DNA"/>
</dbReference>
<dbReference type="AlphaFoldDB" id="A0A2K2H8H4"/>
<dbReference type="PIRSF" id="PIRSF003230">
    <property type="entry name" value="YbgC"/>
    <property type="match status" value="1"/>
</dbReference>